<comment type="caution">
    <text evidence="3">The sequence shown here is derived from an EMBL/GenBank/DDBJ whole genome shotgun (WGS) entry which is preliminary data.</text>
</comment>
<feature type="transmembrane region" description="Helical" evidence="2">
    <location>
        <begin position="311"/>
        <end position="331"/>
    </location>
</feature>
<feature type="transmembrane region" description="Helical" evidence="2">
    <location>
        <begin position="93"/>
        <end position="114"/>
    </location>
</feature>
<feature type="transmembrane region" description="Helical" evidence="2">
    <location>
        <begin position="248"/>
        <end position="268"/>
    </location>
</feature>
<feature type="transmembrane region" description="Helical" evidence="2">
    <location>
        <begin position="382"/>
        <end position="404"/>
    </location>
</feature>
<evidence type="ECO:0000313" key="3">
    <source>
        <dbReference type="EMBL" id="RRD06622.1"/>
    </source>
</evidence>
<reference evidence="3 4" key="1">
    <citation type="submission" date="2018-11" db="EMBL/GenBank/DDBJ databases">
        <title>Genomes From Bacteria Associated with the Canine Oral Cavity: a Test Case for Automated Genome-Based Taxonomic Assignment.</title>
        <authorList>
            <person name="Coil D.A."/>
            <person name="Jospin G."/>
            <person name="Darling A.E."/>
            <person name="Wallis C."/>
            <person name="Davis I.J."/>
            <person name="Harris S."/>
            <person name="Eisen J.A."/>
            <person name="Holcombe L.J."/>
            <person name="O'Flynn C."/>
        </authorList>
    </citation>
    <scope>NUCLEOTIDE SEQUENCE [LARGE SCALE GENOMIC DNA]</scope>
    <source>
        <strain evidence="3 4">OH887_COT-365</strain>
    </source>
</reference>
<organism evidence="3 4">
    <name type="scientific">Arachnia propionica</name>
    <dbReference type="NCBI Taxonomy" id="1750"/>
    <lineage>
        <taxon>Bacteria</taxon>
        <taxon>Bacillati</taxon>
        <taxon>Actinomycetota</taxon>
        <taxon>Actinomycetes</taxon>
        <taxon>Propionibacteriales</taxon>
        <taxon>Propionibacteriaceae</taxon>
        <taxon>Arachnia</taxon>
    </lineage>
</organism>
<feature type="transmembrane region" description="Helical" evidence="2">
    <location>
        <begin position="280"/>
        <end position="299"/>
    </location>
</feature>
<keyword evidence="2" id="KW-1133">Transmembrane helix</keyword>
<feature type="region of interest" description="Disordered" evidence="1">
    <location>
        <begin position="425"/>
        <end position="460"/>
    </location>
</feature>
<feature type="compositionally biased region" description="Basic and acidic residues" evidence="1">
    <location>
        <begin position="433"/>
        <end position="460"/>
    </location>
</feature>
<name>A0A3P1TB15_9ACTN</name>
<gene>
    <name evidence="3" type="ORF">EII34_03060</name>
</gene>
<feature type="transmembrane region" description="Helical" evidence="2">
    <location>
        <begin position="28"/>
        <end position="49"/>
    </location>
</feature>
<dbReference type="EMBL" id="RQZG01000002">
    <property type="protein sequence ID" value="RRD06622.1"/>
    <property type="molecule type" value="Genomic_DNA"/>
</dbReference>
<feature type="transmembrane region" description="Helical" evidence="2">
    <location>
        <begin position="343"/>
        <end position="362"/>
    </location>
</feature>
<evidence type="ECO:0000256" key="1">
    <source>
        <dbReference type="SAM" id="MobiDB-lite"/>
    </source>
</evidence>
<feature type="transmembrane region" description="Helical" evidence="2">
    <location>
        <begin position="209"/>
        <end position="228"/>
    </location>
</feature>
<dbReference type="OrthoDB" id="3742900at2"/>
<protein>
    <submittedName>
        <fullName evidence="3">Uncharacterized protein</fullName>
    </submittedName>
</protein>
<proteinExistence type="predicted"/>
<evidence type="ECO:0000313" key="4">
    <source>
        <dbReference type="Proteomes" id="UP000280819"/>
    </source>
</evidence>
<keyword evidence="2" id="KW-0472">Membrane</keyword>
<feature type="transmembrane region" description="Helical" evidence="2">
    <location>
        <begin position="141"/>
        <end position="162"/>
    </location>
</feature>
<dbReference type="Proteomes" id="UP000280819">
    <property type="component" value="Unassembled WGS sequence"/>
</dbReference>
<sequence length="460" mass="48121">MGERSSKHRTITVDVDATKPVRRLHVLLPWYLVAGLGGLAVVAAGWLLLAAPAVLGWLTSPRAQLTGALDLANRMLLLSNGVPVEVAGQRVSIVPLGCTAVLMLLGRPLAALAARHAARSQGVSDDTGELRVDSRAIVMRVSGVFVIGYLLGLGVLATFVAGVSLPRVLLGAVLVGGLGALWGSVSALEFDLRGRWPVWLRCVPRALGVAWGICLAVGAVLLAISLYLQRDRIIAITDTLDPGTAGLVILLVLQLAYLPNLVVWATAWSLGAGLTLGDDSLISMGITDVGFLPAIPVLGAIPDPGRMPTPLWLWLLGGVLAGALAGGLVALARPARRFDETTLVGALTGVAAGFGLVLLATVASGGLGTNRLAMLGVRLKDLAITAPSLLGLSGLVVGLVVGLLRRQWPSAEEWAEWRASLATTEDPDVIDEEITRESRLDQEGAEPRPADDDEDTLPRR</sequence>
<dbReference type="RefSeq" id="WP_124842806.1">
    <property type="nucleotide sequence ID" value="NZ_JAUNKP010000002.1"/>
</dbReference>
<accession>A0A3P1TB15</accession>
<dbReference type="AlphaFoldDB" id="A0A3P1TB15"/>
<dbReference type="Pfam" id="PF19877">
    <property type="entry name" value="DUF6350"/>
    <property type="match status" value="1"/>
</dbReference>
<feature type="transmembrane region" description="Helical" evidence="2">
    <location>
        <begin position="168"/>
        <end position="188"/>
    </location>
</feature>
<keyword evidence="2" id="KW-0812">Transmembrane</keyword>
<evidence type="ECO:0000256" key="2">
    <source>
        <dbReference type="SAM" id="Phobius"/>
    </source>
</evidence>
<dbReference type="InterPro" id="IPR045931">
    <property type="entry name" value="DUF6350"/>
</dbReference>